<dbReference type="GO" id="GO:0008677">
    <property type="term" value="F:2-dehydropantoate 2-reductase activity"/>
    <property type="evidence" value="ECO:0007669"/>
    <property type="project" value="InterPro"/>
</dbReference>
<dbReference type="InterPro" id="IPR013328">
    <property type="entry name" value="6PGD_dom2"/>
</dbReference>
<evidence type="ECO:0000259" key="5">
    <source>
        <dbReference type="Pfam" id="PF08546"/>
    </source>
</evidence>
<protein>
    <recommendedName>
        <fullName evidence="7">2-dehydropantoate 2-reductase</fullName>
    </recommendedName>
</protein>
<keyword evidence="2" id="KW-0521">NADP</keyword>
<dbReference type="PANTHER" id="PTHR21708">
    <property type="entry name" value="PROBABLE 2-DEHYDROPANTOATE 2-REDUCTASE"/>
    <property type="match status" value="1"/>
</dbReference>
<dbReference type="SUPFAM" id="SSF48179">
    <property type="entry name" value="6-phosphogluconate dehydrogenase C-terminal domain-like"/>
    <property type="match status" value="1"/>
</dbReference>
<organism evidence="6">
    <name type="scientific">marine metagenome</name>
    <dbReference type="NCBI Taxonomy" id="408172"/>
    <lineage>
        <taxon>unclassified sequences</taxon>
        <taxon>metagenomes</taxon>
        <taxon>ecological metagenomes</taxon>
    </lineage>
</organism>
<dbReference type="InterPro" id="IPR003710">
    <property type="entry name" value="ApbA"/>
</dbReference>
<dbReference type="EMBL" id="UINC01039099">
    <property type="protein sequence ID" value="SVB37081.1"/>
    <property type="molecule type" value="Genomic_DNA"/>
</dbReference>
<dbReference type="Pfam" id="PF02558">
    <property type="entry name" value="ApbA"/>
    <property type="match status" value="1"/>
</dbReference>
<dbReference type="InterPro" id="IPR008927">
    <property type="entry name" value="6-PGluconate_DH-like_C_sf"/>
</dbReference>
<evidence type="ECO:0000259" key="4">
    <source>
        <dbReference type="Pfam" id="PF02558"/>
    </source>
</evidence>
<dbReference type="InterPro" id="IPR013752">
    <property type="entry name" value="KPA_reductase"/>
</dbReference>
<evidence type="ECO:0000256" key="3">
    <source>
        <dbReference type="ARBA" id="ARBA00023002"/>
    </source>
</evidence>
<dbReference type="Gene3D" id="3.40.50.720">
    <property type="entry name" value="NAD(P)-binding Rossmann-like Domain"/>
    <property type="match status" value="1"/>
</dbReference>
<dbReference type="Pfam" id="PF08546">
    <property type="entry name" value="ApbA_C"/>
    <property type="match status" value="1"/>
</dbReference>
<evidence type="ECO:0000313" key="6">
    <source>
        <dbReference type="EMBL" id="SVB37081.1"/>
    </source>
</evidence>
<evidence type="ECO:0000256" key="1">
    <source>
        <dbReference type="ARBA" id="ARBA00007870"/>
    </source>
</evidence>
<dbReference type="FunFam" id="1.10.1040.10:FF:000017">
    <property type="entry name" value="2-dehydropantoate 2-reductase"/>
    <property type="match status" value="1"/>
</dbReference>
<dbReference type="InterPro" id="IPR036291">
    <property type="entry name" value="NAD(P)-bd_dom_sf"/>
</dbReference>
<dbReference type="InterPro" id="IPR051402">
    <property type="entry name" value="KPR-Related"/>
</dbReference>
<dbReference type="GO" id="GO:0015940">
    <property type="term" value="P:pantothenate biosynthetic process"/>
    <property type="evidence" value="ECO:0007669"/>
    <property type="project" value="InterPro"/>
</dbReference>
<proteinExistence type="inferred from homology"/>
<evidence type="ECO:0008006" key="7">
    <source>
        <dbReference type="Google" id="ProtNLM"/>
    </source>
</evidence>
<dbReference type="SUPFAM" id="SSF51735">
    <property type="entry name" value="NAD(P)-binding Rossmann-fold domains"/>
    <property type="match status" value="1"/>
</dbReference>
<feature type="domain" description="Ketopantoate reductase C-terminal" evidence="5">
    <location>
        <begin position="179"/>
        <end position="298"/>
    </location>
</feature>
<dbReference type="NCBIfam" id="TIGR00745">
    <property type="entry name" value="apbA_panE"/>
    <property type="match status" value="1"/>
</dbReference>
<gene>
    <name evidence="6" type="ORF">METZ01_LOCUS189935</name>
</gene>
<accession>A0A382DHC4</accession>
<comment type="similarity">
    <text evidence="1">Belongs to the ketopantoate reductase family.</text>
</comment>
<keyword evidence="3" id="KW-0560">Oxidoreductase</keyword>
<feature type="domain" description="Ketopantoate reductase N-terminal" evidence="4">
    <location>
        <begin position="3"/>
        <end position="151"/>
    </location>
</feature>
<evidence type="ECO:0000256" key="2">
    <source>
        <dbReference type="ARBA" id="ARBA00022857"/>
    </source>
</evidence>
<dbReference type="AlphaFoldDB" id="A0A382DHC4"/>
<dbReference type="InterPro" id="IPR013332">
    <property type="entry name" value="KPR_N"/>
</dbReference>
<name>A0A382DHC4_9ZZZZ</name>
<dbReference type="PANTHER" id="PTHR21708:SF26">
    <property type="entry name" value="2-DEHYDROPANTOATE 2-REDUCTASE"/>
    <property type="match status" value="1"/>
</dbReference>
<sequence length="315" mass="33443">MRIAIIGAGGAGGYFGARWAEAGLDVTLLARGAHLQAILSKGLSLESPLGDAHVNVPAVSRASEVGEVDVVMVATKSWQLRSLADVVQPLIGSNTIVFGLQNGVEAADILTTFVPPSCVLGATCRIISLIEEPGVIRHVGIEPTLTIGELPGSASAPIKFVTEVLDNAKGLTVEIADDIVVELWRKFLFFAPMSGLGSITQAPIGVFRSVRQSRSLLIRAVEEVFNLARAKGVRLPPESVEQTLQFIDRLPADGTSSLQRDFQDGVRTELEALSGAVVRQAADAGVATPVHTFFYSSLLPLELKARGSIEWPESD</sequence>
<dbReference type="GO" id="GO:0005737">
    <property type="term" value="C:cytoplasm"/>
    <property type="evidence" value="ECO:0007669"/>
    <property type="project" value="TreeGrafter"/>
</dbReference>
<reference evidence="6" key="1">
    <citation type="submission" date="2018-05" db="EMBL/GenBank/DDBJ databases">
        <authorList>
            <person name="Lanie J.A."/>
            <person name="Ng W.-L."/>
            <person name="Kazmierczak K.M."/>
            <person name="Andrzejewski T.M."/>
            <person name="Davidsen T.M."/>
            <person name="Wayne K.J."/>
            <person name="Tettelin H."/>
            <person name="Glass J.I."/>
            <person name="Rusch D."/>
            <person name="Podicherti R."/>
            <person name="Tsui H.-C.T."/>
            <person name="Winkler M.E."/>
        </authorList>
    </citation>
    <scope>NUCLEOTIDE SEQUENCE</scope>
</reference>
<dbReference type="FunFam" id="3.40.50.720:FF:000307">
    <property type="entry name" value="2-dehydropantoate 2-reductase"/>
    <property type="match status" value="1"/>
</dbReference>
<dbReference type="Gene3D" id="1.10.1040.10">
    <property type="entry name" value="N-(1-d-carboxylethyl)-l-norvaline Dehydrogenase, domain 2"/>
    <property type="match status" value="1"/>
</dbReference>